<dbReference type="Gene3D" id="1.20.1260.10">
    <property type="match status" value="1"/>
</dbReference>
<dbReference type="SUPFAM" id="SSF47240">
    <property type="entry name" value="Ferritin-like"/>
    <property type="match status" value="1"/>
</dbReference>
<dbReference type="GO" id="GO:0046872">
    <property type="term" value="F:metal ion binding"/>
    <property type="evidence" value="ECO:0007669"/>
    <property type="project" value="InterPro"/>
</dbReference>
<dbReference type="GO" id="GO:0016491">
    <property type="term" value="F:oxidoreductase activity"/>
    <property type="evidence" value="ECO:0007669"/>
    <property type="project" value="InterPro"/>
</dbReference>
<dbReference type="AlphaFoldDB" id="A0A8J6XRJ8"/>
<dbReference type="InterPro" id="IPR012347">
    <property type="entry name" value="Ferritin-like"/>
</dbReference>
<proteinExistence type="predicted"/>
<evidence type="ECO:0000259" key="1">
    <source>
        <dbReference type="Pfam" id="PF02915"/>
    </source>
</evidence>
<dbReference type="EMBL" id="JACXWD010000007">
    <property type="protein sequence ID" value="MBD3867237.1"/>
    <property type="molecule type" value="Genomic_DNA"/>
</dbReference>
<organism evidence="2 3">
    <name type="scientific">Candidatus Polarisedimenticola svalbardensis</name>
    <dbReference type="NCBI Taxonomy" id="2886004"/>
    <lineage>
        <taxon>Bacteria</taxon>
        <taxon>Pseudomonadati</taxon>
        <taxon>Acidobacteriota</taxon>
        <taxon>Candidatus Polarisedimenticolia</taxon>
        <taxon>Candidatus Polarisedimenticolales</taxon>
        <taxon>Candidatus Polarisedimenticolaceae</taxon>
        <taxon>Candidatus Polarisedimenticola</taxon>
    </lineage>
</organism>
<sequence>MPKMSNDIREILSMAYQVEVDGYTFYSMVADQAKQPAVQELFDKLARDETEHKAYLKSVMMNYEEKGTEAFNIGKRDPVLKDFAATIVTEKFKKEAQGAEFEMGALSIGMTLETNAIKVFSDAARNTDEKEVREFYQFLADWEKEHLNSLQDLHKSVRQDFWAEGGFSPF</sequence>
<protein>
    <submittedName>
        <fullName evidence="2">Ferritin family protein</fullName>
    </submittedName>
</protein>
<dbReference type="PANTHER" id="PTHR33531">
    <property type="entry name" value="RUBRERYTHRIN SUBFAMILY"/>
    <property type="match status" value="1"/>
</dbReference>
<dbReference type="InterPro" id="IPR003251">
    <property type="entry name" value="Rr_diiron-bd_dom"/>
</dbReference>
<name>A0A8J6XRJ8_9BACT</name>
<dbReference type="Pfam" id="PF02915">
    <property type="entry name" value="Rubrerythrin"/>
    <property type="match status" value="1"/>
</dbReference>
<dbReference type="PANTHER" id="PTHR33531:SF7">
    <property type="entry name" value="HYPOTHETICAL MEMBRANE PROTEIN, CONSERVED"/>
    <property type="match status" value="1"/>
</dbReference>
<gene>
    <name evidence="2" type="ORF">IFK94_03845</name>
</gene>
<evidence type="ECO:0000313" key="2">
    <source>
        <dbReference type="EMBL" id="MBD3867237.1"/>
    </source>
</evidence>
<accession>A0A8J6XRJ8</accession>
<reference evidence="2 3" key="1">
    <citation type="submission" date="2020-08" db="EMBL/GenBank/DDBJ databases">
        <title>Acidobacteriota in marine sediments use diverse sulfur dissimilation pathways.</title>
        <authorList>
            <person name="Wasmund K."/>
        </authorList>
    </citation>
    <scope>NUCLEOTIDE SEQUENCE [LARGE SCALE GENOMIC DNA]</scope>
    <source>
        <strain evidence="2">MAG AM4</strain>
    </source>
</reference>
<dbReference type="Proteomes" id="UP000648239">
    <property type="component" value="Unassembled WGS sequence"/>
</dbReference>
<comment type="caution">
    <text evidence="2">The sequence shown here is derived from an EMBL/GenBank/DDBJ whole genome shotgun (WGS) entry which is preliminary data.</text>
</comment>
<dbReference type="CDD" id="cd01045">
    <property type="entry name" value="Ferritin_like_AB"/>
    <property type="match status" value="1"/>
</dbReference>
<dbReference type="InterPro" id="IPR009078">
    <property type="entry name" value="Ferritin-like_SF"/>
</dbReference>
<evidence type="ECO:0000313" key="3">
    <source>
        <dbReference type="Proteomes" id="UP000648239"/>
    </source>
</evidence>
<feature type="domain" description="Rubrerythrin diiron-binding" evidence="1">
    <location>
        <begin position="10"/>
        <end position="153"/>
    </location>
</feature>